<protein>
    <submittedName>
        <fullName evidence="1">Uncharacterized protein</fullName>
    </submittedName>
</protein>
<dbReference type="AlphaFoldDB" id="A0A1W2BA82"/>
<dbReference type="Proteomes" id="UP000192840">
    <property type="component" value="Unassembled WGS sequence"/>
</dbReference>
<organism evidence="1 2">
    <name type="scientific">Lentzea albidocapillata</name>
    <dbReference type="NCBI Taxonomy" id="40571"/>
    <lineage>
        <taxon>Bacteria</taxon>
        <taxon>Bacillati</taxon>
        <taxon>Actinomycetota</taxon>
        <taxon>Actinomycetes</taxon>
        <taxon>Pseudonocardiales</taxon>
        <taxon>Pseudonocardiaceae</taxon>
        <taxon>Lentzea</taxon>
    </lineage>
</organism>
<dbReference type="EMBL" id="FWYC01000004">
    <property type="protein sequence ID" value="SMC69923.1"/>
    <property type="molecule type" value="Genomic_DNA"/>
</dbReference>
<keyword evidence="2" id="KW-1185">Reference proteome</keyword>
<name>A0A1W2BA82_9PSEU</name>
<evidence type="ECO:0000313" key="1">
    <source>
        <dbReference type="EMBL" id="SMC69923.1"/>
    </source>
</evidence>
<reference evidence="2" key="1">
    <citation type="submission" date="2017-04" db="EMBL/GenBank/DDBJ databases">
        <authorList>
            <person name="Varghese N."/>
            <person name="Submissions S."/>
        </authorList>
    </citation>
    <scope>NUCLEOTIDE SEQUENCE [LARGE SCALE GENOMIC DNA]</scope>
    <source>
        <strain evidence="2">DSM 44073</strain>
    </source>
</reference>
<gene>
    <name evidence="1" type="ORF">SAMN05660733_01317</name>
</gene>
<sequence>MTVINALWCARKIPSARLFSHATGFAVPSLVSSGAIVSTRPICANASASVA</sequence>
<dbReference type="eggNOG" id="ENOG50324Y4">
    <property type="taxonomic scope" value="Bacteria"/>
</dbReference>
<accession>A0A1W2BA82</accession>
<evidence type="ECO:0000313" key="2">
    <source>
        <dbReference type="Proteomes" id="UP000192840"/>
    </source>
</evidence>
<dbReference type="STRING" id="40571.SAMN05660733_01317"/>
<proteinExistence type="predicted"/>